<dbReference type="Proteomes" id="UP000000305">
    <property type="component" value="Unassembled WGS sequence"/>
</dbReference>
<dbReference type="KEGG" id="dpx:DAPPUDRAFT_113923"/>
<feature type="compositionally biased region" description="Low complexity" evidence="1">
    <location>
        <begin position="107"/>
        <end position="117"/>
    </location>
</feature>
<sequence>MANIFIAMKDGGKQEASTTVSSRTPLKKLFTVNKQQKQCDVMQKTISNVQSSSNRLQKLPPLLGNAANSQKRLKRTFGSENTPPNQDEKKCKLNIPQTHSSVSKPNSDSIGSTSIDETTIEEIIVPPKFVSMLSSQEQEEVSDESDHIEAVNPSQCLIESEGTLEEDTLVNDAATTVILVPSPAMQIDAVKQFRQPIECETTLEDDSVKNDTTSPVQSYSSTPQRDLENNNINYIEPVVNVDHFELPIENATELEGDISSYESTTSVCVD</sequence>
<organism evidence="2 3">
    <name type="scientific">Daphnia pulex</name>
    <name type="common">Water flea</name>
    <dbReference type="NCBI Taxonomy" id="6669"/>
    <lineage>
        <taxon>Eukaryota</taxon>
        <taxon>Metazoa</taxon>
        <taxon>Ecdysozoa</taxon>
        <taxon>Arthropoda</taxon>
        <taxon>Crustacea</taxon>
        <taxon>Branchiopoda</taxon>
        <taxon>Diplostraca</taxon>
        <taxon>Cladocera</taxon>
        <taxon>Anomopoda</taxon>
        <taxon>Daphniidae</taxon>
        <taxon>Daphnia</taxon>
    </lineage>
</organism>
<evidence type="ECO:0000256" key="1">
    <source>
        <dbReference type="SAM" id="MobiDB-lite"/>
    </source>
</evidence>
<dbReference type="PhylomeDB" id="E9HGI5"/>
<accession>E9HGI5</accession>
<dbReference type="InParanoid" id="E9HGI5"/>
<evidence type="ECO:0000313" key="3">
    <source>
        <dbReference type="Proteomes" id="UP000000305"/>
    </source>
</evidence>
<feature type="region of interest" description="Disordered" evidence="1">
    <location>
        <begin position="207"/>
        <end position="227"/>
    </location>
</feature>
<dbReference type="AlphaFoldDB" id="E9HGI5"/>
<feature type="compositionally biased region" description="Polar residues" evidence="1">
    <location>
        <begin position="210"/>
        <end position="227"/>
    </location>
</feature>
<feature type="compositionally biased region" description="Polar residues" evidence="1">
    <location>
        <begin position="95"/>
        <end position="106"/>
    </location>
</feature>
<gene>
    <name evidence="2" type="ORF">DAPPUDRAFT_113923</name>
</gene>
<reference evidence="2 3" key="1">
    <citation type="journal article" date="2011" name="Science">
        <title>The ecoresponsive genome of Daphnia pulex.</title>
        <authorList>
            <person name="Colbourne J.K."/>
            <person name="Pfrender M.E."/>
            <person name="Gilbert D."/>
            <person name="Thomas W.K."/>
            <person name="Tucker A."/>
            <person name="Oakley T.H."/>
            <person name="Tokishita S."/>
            <person name="Aerts A."/>
            <person name="Arnold G.J."/>
            <person name="Basu M.K."/>
            <person name="Bauer D.J."/>
            <person name="Caceres C.E."/>
            <person name="Carmel L."/>
            <person name="Casola C."/>
            <person name="Choi J.H."/>
            <person name="Detter J.C."/>
            <person name="Dong Q."/>
            <person name="Dusheyko S."/>
            <person name="Eads B.D."/>
            <person name="Frohlich T."/>
            <person name="Geiler-Samerotte K.A."/>
            <person name="Gerlach D."/>
            <person name="Hatcher P."/>
            <person name="Jogdeo S."/>
            <person name="Krijgsveld J."/>
            <person name="Kriventseva E.V."/>
            <person name="Kultz D."/>
            <person name="Laforsch C."/>
            <person name="Lindquist E."/>
            <person name="Lopez J."/>
            <person name="Manak J.R."/>
            <person name="Muller J."/>
            <person name="Pangilinan J."/>
            <person name="Patwardhan R.P."/>
            <person name="Pitluck S."/>
            <person name="Pritham E.J."/>
            <person name="Rechtsteiner A."/>
            <person name="Rho M."/>
            <person name="Rogozin I.B."/>
            <person name="Sakarya O."/>
            <person name="Salamov A."/>
            <person name="Schaack S."/>
            <person name="Shapiro H."/>
            <person name="Shiga Y."/>
            <person name="Skalitzky C."/>
            <person name="Smith Z."/>
            <person name="Souvorov A."/>
            <person name="Sung W."/>
            <person name="Tang Z."/>
            <person name="Tsuchiya D."/>
            <person name="Tu H."/>
            <person name="Vos H."/>
            <person name="Wang M."/>
            <person name="Wolf Y.I."/>
            <person name="Yamagata H."/>
            <person name="Yamada T."/>
            <person name="Ye Y."/>
            <person name="Shaw J.R."/>
            <person name="Andrews J."/>
            <person name="Crease T.J."/>
            <person name="Tang H."/>
            <person name="Lucas S.M."/>
            <person name="Robertson H.M."/>
            <person name="Bork P."/>
            <person name="Koonin E.V."/>
            <person name="Zdobnov E.M."/>
            <person name="Grigoriev I.V."/>
            <person name="Lynch M."/>
            <person name="Boore J.L."/>
        </authorList>
    </citation>
    <scope>NUCLEOTIDE SEQUENCE [LARGE SCALE GENOMIC DNA]</scope>
</reference>
<protein>
    <submittedName>
        <fullName evidence="2">Uncharacterized protein</fullName>
    </submittedName>
</protein>
<dbReference type="EMBL" id="GL732641">
    <property type="protein sequence ID" value="EFX69165.1"/>
    <property type="molecule type" value="Genomic_DNA"/>
</dbReference>
<dbReference type="HOGENOM" id="CLU_1031574_0_0_1"/>
<evidence type="ECO:0000313" key="2">
    <source>
        <dbReference type="EMBL" id="EFX69165.1"/>
    </source>
</evidence>
<name>E9HGI5_DAPPU</name>
<proteinExistence type="predicted"/>
<keyword evidence="3" id="KW-1185">Reference proteome</keyword>
<feature type="region of interest" description="Disordered" evidence="1">
    <location>
        <begin position="76"/>
        <end position="117"/>
    </location>
</feature>